<evidence type="ECO:0000313" key="1">
    <source>
        <dbReference type="EMBL" id="MCC3298762.1"/>
    </source>
</evidence>
<sequence>MSLPYSAVLTEDQWLPRQAAYQERVRPFTDGFLSRRSAGRKHPVEDFLFTYYSQKPGQLLRWHPGAGVVLAGAAAAERTDWKFYRQLDAAGLHAAGLDAGTVAVAVDLPAFASARGPALEFTQMLLSRTAGRKASLGCFGMHEWAMAYKSEVNGIRHEYLGLRLGAGGTDRLVEQSRIRCTHFDAFRFYAPQAVGLNELRPTRENQRDLEQPGCLHANMDLYKWAYKLVPVLPGELVMDCFELAWRIREMDMRASPYDLQDWGYDPIPVETPAGRAEYAAAQRAFSEESQQLRARILDLLAPLQEQLCTQNQPAAQAQAAVESGAGS</sequence>
<evidence type="ECO:0000313" key="2">
    <source>
        <dbReference type="Proteomes" id="UP001139158"/>
    </source>
</evidence>
<organism evidence="1 2">
    <name type="scientific">Arthrobacter caoxuetaonis</name>
    <dbReference type="NCBI Taxonomy" id="2886935"/>
    <lineage>
        <taxon>Bacteria</taxon>
        <taxon>Bacillati</taxon>
        <taxon>Actinomycetota</taxon>
        <taxon>Actinomycetes</taxon>
        <taxon>Micrococcales</taxon>
        <taxon>Micrococcaceae</taxon>
        <taxon>Arthrobacter</taxon>
    </lineage>
</organism>
<name>A0A9X1MH02_9MICC</name>
<dbReference type="RefSeq" id="WP_227896628.1">
    <property type="nucleotide sequence ID" value="NZ_CP099466.1"/>
</dbReference>
<dbReference type="AlphaFoldDB" id="A0A9X1MH02"/>
<accession>A0A9X1MH02</accession>
<reference evidence="1" key="1">
    <citation type="submission" date="2021-10" db="EMBL/GenBank/DDBJ databases">
        <title>Novel species in genus Arthrobacter.</title>
        <authorList>
            <person name="Liu Y."/>
        </authorList>
    </citation>
    <scope>NUCLEOTIDE SEQUENCE</scope>
    <source>
        <strain evidence="1">Zg-Y453</strain>
    </source>
</reference>
<comment type="caution">
    <text evidence="1">The sequence shown here is derived from an EMBL/GenBank/DDBJ whole genome shotgun (WGS) entry which is preliminary data.</text>
</comment>
<dbReference type="Proteomes" id="UP001139158">
    <property type="component" value="Unassembled WGS sequence"/>
</dbReference>
<protein>
    <submittedName>
        <fullName evidence="1">3-methyladenine DNA glycosylase</fullName>
    </submittedName>
</protein>
<keyword evidence="2" id="KW-1185">Reference proteome</keyword>
<dbReference type="EMBL" id="JAJFZV010000014">
    <property type="protein sequence ID" value="MCC3298762.1"/>
    <property type="molecule type" value="Genomic_DNA"/>
</dbReference>
<gene>
    <name evidence="1" type="ORF">LJ757_13250</name>
</gene>
<proteinExistence type="predicted"/>